<protein>
    <recommendedName>
        <fullName evidence="5">3-oxoacyl-[acyl-carrier-protein] reductase MabA</fullName>
    </recommendedName>
</protein>
<dbReference type="KEGG" id="nyu:D7D52_08375"/>
<dbReference type="InterPro" id="IPR050259">
    <property type="entry name" value="SDR"/>
</dbReference>
<dbReference type="CDD" id="cd05233">
    <property type="entry name" value="SDR_c"/>
    <property type="match status" value="1"/>
</dbReference>
<evidence type="ECO:0000256" key="4">
    <source>
        <dbReference type="ARBA" id="ARBA00023002"/>
    </source>
</evidence>
<gene>
    <name evidence="7" type="ORF">D7D52_08375</name>
</gene>
<dbReference type="FunFam" id="3.40.50.720:FF:000084">
    <property type="entry name" value="Short-chain dehydrogenase reductase"/>
    <property type="match status" value="1"/>
</dbReference>
<dbReference type="SUPFAM" id="SSF51735">
    <property type="entry name" value="NAD(P)-binding Rossmann-fold domains"/>
    <property type="match status" value="1"/>
</dbReference>
<dbReference type="PRINTS" id="PR00080">
    <property type="entry name" value="SDRFAMILY"/>
</dbReference>
<evidence type="ECO:0000256" key="6">
    <source>
        <dbReference type="ARBA" id="ARBA00047400"/>
    </source>
</evidence>
<dbReference type="InterPro" id="IPR020904">
    <property type="entry name" value="Sc_DH/Rdtase_CS"/>
</dbReference>
<keyword evidence="4" id="KW-0560">Oxidoreductase</keyword>
<dbReference type="AlphaFoldDB" id="A0A386Z9G0"/>
<dbReference type="PRINTS" id="PR00081">
    <property type="entry name" value="GDHRDH"/>
</dbReference>
<evidence type="ECO:0000256" key="3">
    <source>
        <dbReference type="ARBA" id="ARBA00022512"/>
    </source>
</evidence>
<evidence type="ECO:0000313" key="7">
    <source>
        <dbReference type="EMBL" id="AYF73877.1"/>
    </source>
</evidence>
<name>A0A386Z9G0_9NOCA</name>
<evidence type="ECO:0000256" key="1">
    <source>
        <dbReference type="ARBA" id="ARBA00004191"/>
    </source>
</evidence>
<dbReference type="Proteomes" id="UP000267164">
    <property type="component" value="Chromosome"/>
</dbReference>
<dbReference type="RefSeq" id="WP_120735803.1">
    <property type="nucleotide sequence ID" value="NZ_CP032568.1"/>
</dbReference>
<evidence type="ECO:0000256" key="5">
    <source>
        <dbReference type="ARBA" id="ARBA00040781"/>
    </source>
</evidence>
<proteinExistence type="inferred from homology"/>
<dbReference type="Gene3D" id="3.40.50.720">
    <property type="entry name" value="NAD(P)-binding Rossmann-like Domain"/>
    <property type="match status" value="1"/>
</dbReference>
<dbReference type="PANTHER" id="PTHR42879">
    <property type="entry name" value="3-OXOACYL-(ACYL-CARRIER-PROTEIN) REDUCTASE"/>
    <property type="match status" value="1"/>
</dbReference>
<dbReference type="InterPro" id="IPR002347">
    <property type="entry name" value="SDR_fam"/>
</dbReference>
<dbReference type="GO" id="GO:0004316">
    <property type="term" value="F:3-oxoacyl-[acyl-carrier-protein] reductase (NADPH) activity"/>
    <property type="evidence" value="ECO:0007669"/>
    <property type="project" value="UniProtKB-EC"/>
</dbReference>
<keyword evidence="8" id="KW-1185">Reference proteome</keyword>
<dbReference type="Pfam" id="PF13561">
    <property type="entry name" value="adh_short_C2"/>
    <property type="match status" value="1"/>
</dbReference>
<comment type="catalytic activity">
    <reaction evidence="6">
        <text>a (3R)-hydroxyacyl-[ACP] + NADP(+) = a 3-oxoacyl-[ACP] + NADPH + H(+)</text>
        <dbReference type="Rhea" id="RHEA:17397"/>
        <dbReference type="Rhea" id="RHEA-COMP:9916"/>
        <dbReference type="Rhea" id="RHEA-COMP:9945"/>
        <dbReference type="ChEBI" id="CHEBI:15378"/>
        <dbReference type="ChEBI" id="CHEBI:57783"/>
        <dbReference type="ChEBI" id="CHEBI:58349"/>
        <dbReference type="ChEBI" id="CHEBI:78776"/>
        <dbReference type="ChEBI" id="CHEBI:78827"/>
        <dbReference type="EC" id="1.1.1.100"/>
    </reaction>
    <physiologicalReaction direction="right-to-left" evidence="6">
        <dbReference type="Rhea" id="RHEA:17399"/>
    </physiologicalReaction>
</comment>
<reference evidence="7 8" key="1">
    <citation type="submission" date="2018-09" db="EMBL/GenBank/DDBJ databases">
        <title>Nocardia yunnanensis sp. nov., an actinomycete isolated from a soil sample.</title>
        <authorList>
            <person name="Zhang J."/>
        </authorList>
    </citation>
    <scope>NUCLEOTIDE SEQUENCE [LARGE SCALE GENOMIC DNA]</scope>
    <source>
        <strain evidence="7 8">CFHS0054</strain>
    </source>
</reference>
<keyword evidence="3" id="KW-0134">Cell wall</keyword>
<evidence type="ECO:0000256" key="2">
    <source>
        <dbReference type="ARBA" id="ARBA00006484"/>
    </source>
</evidence>
<dbReference type="PROSITE" id="PS00061">
    <property type="entry name" value="ADH_SHORT"/>
    <property type="match status" value="1"/>
</dbReference>
<sequence length="250" mass="25838">MAGDEAGRFGGRVAVVTGASSGLGRAVVDALRAGGAQVFGVGRDKARLSEALDGPETGWLAADLTDPNASGEVVRACLERFGGIDILVNAAGAHTMRHTADVTDADWQHELAVNLSAPFYLSRAALPSLLERTGCIVNVSSIAGLEGQAYSAGYCAAKHGLIGLTRAMALEFDGRGIRINAVCPGGMTTPMVQNFTFPEDPDYTLIMKIAAARGLMEPAQVAAVIAFLCSDDASAVHGAIYTVDNGKMAL</sequence>
<comment type="subcellular location">
    <subcellularLocation>
        <location evidence="1">Secreted</location>
        <location evidence="1">Cell wall</location>
    </subcellularLocation>
</comment>
<accession>A0A386Z9G0</accession>
<dbReference type="InterPro" id="IPR036291">
    <property type="entry name" value="NAD(P)-bd_dom_sf"/>
</dbReference>
<evidence type="ECO:0000313" key="8">
    <source>
        <dbReference type="Proteomes" id="UP000267164"/>
    </source>
</evidence>
<dbReference type="PANTHER" id="PTHR42879:SF2">
    <property type="entry name" value="3-OXOACYL-[ACYL-CARRIER-PROTEIN] REDUCTASE FABG"/>
    <property type="match status" value="1"/>
</dbReference>
<organism evidence="7 8">
    <name type="scientific">Nocardia yunnanensis</name>
    <dbReference type="NCBI Taxonomy" id="2382165"/>
    <lineage>
        <taxon>Bacteria</taxon>
        <taxon>Bacillati</taxon>
        <taxon>Actinomycetota</taxon>
        <taxon>Actinomycetes</taxon>
        <taxon>Mycobacteriales</taxon>
        <taxon>Nocardiaceae</taxon>
        <taxon>Nocardia</taxon>
    </lineage>
</organism>
<comment type="similarity">
    <text evidence="2">Belongs to the short-chain dehydrogenases/reductases (SDR) family.</text>
</comment>
<keyword evidence="3" id="KW-0964">Secreted</keyword>
<dbReference type="GO" id="GO:0032787">
    <property type="term" value="P:monocarboxylic acid metabolic process"/>
    <property type="evidence" value="ECO:0007669"/>
    <property type="project" value="UniProtKB-ARBA"/>
</dbReference>
<dbReference type="OrthoDB" id="7064009at2"/>
<dbReference type="EMBL" id="CP032568">
    <property type="protein sequence ID" value="AYF73877.1"/>
    <property type="molecule type" value="Genomic_DNA"/>
</dbReference>